<evidence type="ECO:0000256" key="1">
    <source>
        <dbReference type="ARBA" id="ARBA00022676"/>
    </source>
</evidence>
<dbReference type="AlphaFoldDB" id="A0A844FQD3"/>
<comment type="caution">
    <text evidence="4">The sequence shown here is derived from an EMBL/GenBank/DDBJ whole genome shotgun (WGS) entry which is preliminary data.</text>
</comment>
<evidence type="ECO:0000313" key="5">
    <source>
        <dbReference type="Proteomes" id="UP000452141"/>
    </source>
</evidence>
<evidence type="ECO:0000256" key="2">
    <source>
        <dbReference type="ARBA" id="ARBA00022679"/>
    </source>
</evidence>
<keyword evidence="1" id="KW-0328">Glycosyltransferase</keyword>
<organism evidence="4 5">
    <name type="scientific">Lactobacillus equicursoris</name>
    <dbReference type="NCBI Taxonomy" id="420645"/>
    <lineage>
        <taxon>Bacteria</taxon>
        <taxon>Bacillati</taxon>
        <taxon>Bacillota</taxon>
        <taxon>Bacilli</taxon>
        <taxon>Lactobacillales</taxon>
        <taxon>Lactobacillaceae</taxon>
        <taxon>Lactobacillus</taxon>
    </lineage>
</organism>
<dbReference type="CDD" id="cd00761">
    <property type="entry name" value="Glyco_tranf_GTA_type"/>
    <property type="match status" value="1"/>
</dbReference>
<proteinExistence type="predicted"/>
<keyword evidence="2 4" id="KW-0808">Transferase</keyword>
<evidence type="ECO:0000259" key="3">
    <source>
        <dbReference type="Pfam" id="PF00535"/>
    </source>
</evidence>
<dbReference type="InterPro" id="IPR001173">
    <property type="entry name" value="Glyco_trans_2-like"/>
</dbReference>
<protein>
    <submittedName>
        <fullName evidence="4">Glycosyltransferase family 2 protein</fullName>
    </submittedName>
</protein>
<evidence type="ECO:0000313" key="4">
    <source>
        <dbReference type="EMBL" id="MST80578.1"/>
    </source>
</evidence>
<dbReference type="Gene3D" id="3.90.550.10">
    <property type="entry name" value="Spore Coat Polysaccharide Biosynthesis Protein SpsA, Chain A"/>
    <property type="match status" value="1"/>
</dbReference>
<dbReference type="GO" id="GO:0016757">
    <property type="term" value="F:glycosyltransferase activity"/>
    <property type="evidence" value="ECO:0007669"/>
    <property type="project" value="UniProtKB-KW"/>
</dbReference>
<gene>
    <name evidence="4" type="ORF">FYJ61_09030</name>
</gene>
<accession>A0A844FQD3</accession>
<dbReference type="EMBL" id="VUMW01000037">
    <property type="protein sequence ID" value="MST80578.1"/>
    <property type="molecule type" value="Genomic_DNA"/>
</dbReference>
<dbReference type="PANTHER" id="PTHR22916:SF51">
    <property type="entry name" value="GLYCOSYLTRANSFERASE EPSH-RELATED"/>
    <property type="match status" value="1"/>
</dbReference>
<reference evidence="4 5" key="1">
    <citation type="submission" date="2019-08" db="EMBL/GenBank/DDBJ databases">
        <title>In-depth cultivation of the pig gut microbiome towards novel bacterial diversity and tailored functional studies.</title>
        <authorList>
            <person name="Wylensek D."/>
            <person name="Hitch T.C.A."/>
            <person name="Clavel T."/>
        </authorList>
    </citation>
    <scope>NUCLEOTIDE SEQUENCE [LARGE SCALE GENOMIC DNA]</scope>
    <source>
        <strain evidence="4 5">WCA-470BD-2E</strain>
    </source>
</reference>
<sequence length="59" mass="6825">MSVFVPVYNQKAHLKQCIDSILNQTYQNLELILVNDGSSGIQRYRNAVLKLKLLEKYGR</sequence>
<feature type="domain" description="Glycosyltransferase 2-like" evidence="3">
    <location>
        <begin position="2"/>
        <end position="39"/>
    </location>
</feature>
<name>A0A844FQD3_9LACO</name>
<dbReference type="SUPFAM" id="SSF53448">
    <property type="entry name" value="Nucleotide-diphospho-sugar transferases"/>
    <property type="match status" value="1"/>
</dbReference>
<dbReference type="InterPro" id="IPR029044">
    <property type="entry name" value="Nucleotide-diphossugar_trans"/>
</dbReference>
<dbReference type="PANTHER" id="PTHR22916">
    <property type="entry name" value="GLYCOSYLTRANSFERASE"/>
    <property type="match status" value="1"/>
</dbReference>
<dbReference type="Pfam" id="PF00535">
    <property type="entry name" value="Glycos_transf_2"/>
    <property type="match status" value="1"/>
</dbReference>
<dbReference type="Proteomes" id="UP000452141">
    <property type="component" value="Unassembled WGS sequence"/>
</dbReference>